<organism evidence="2">
    <name type="scientific">uncultured Caudovirales phage</name>
    <dbReference type="NCBI Taxonomy" id="2100421"/>
    <lineage>
        <taxon>Viruses</taxon>
        <taxon>Duplodnaviria</taxon>
        <taxon>Heunggongvirae</taxon>
        <taxon>Uroviricota</taxon>
        <taxon>Caudoviricetes</taxon>
        <taxon>Peduoviridae</taxon>
        <taxon>Maltschvirus</taxon>
        <taxon>Maltschvirus maltsch</taxon>
    </lineage>
</organism>
<protein>
    <submittedName>
        <fullName evidence="2">Uncharacterized protein</fullName>
    </submittedName>
</protein>
<feature type="compositionally biased region" description="Low complexity" evidence="1">
    <location>
        <begin position="117"/>
        <end position="135"/>
    </location>
</feature>
<accession>A0A6J5PEX6</accession>
<dbReference type="EMBL" id="LR797513">
    <property type="protein sequence ID" value="CAB4222459.1"/>
    <property type="molecule type" value="Genomic_DNA"/>
</dbReference>
<proteinExistence type="predicted"/>
<name>A0A6J5PEX6_9CAUD</name>
<evidence type="ECO:0000256" key="1">
    <source>
        <dbReference type="SAM" id="MobiDB-lite"/>
    </source>
</evidence>
<evidence type="ECO:0000313" key="3">
    <source>
        <dbReference type="EMBL" id="CAB4195239.1"/>
    </source>
</evidence>
<evidence type="ECO:0000313" key="4">
    <source>
        <dbReference type="EMBL" id="CAB4222459.1"/>
    </source>
</evidence>
<evidence type="ECO:0000313" key="2">
    <source>
        <dbReference type="EMBL" id="CAB4168041.1"/>
    </source>
</evidence>
<feature type="region of interest" description="Disordered" evidence="1">
    <location>
        <begin position="99"/>
        <end position="151"/>
    </location>
</feature>
<reference evidence="2" key="1">
    <citation type="submission" date="2020-04" db="EMBL/GenBank/DDBJ databases">
        <authorList>
            <person name="Chiriac C."/>
            <person name="Salcher M."/>
            <person name="Ghai R."/>
            <person name="Kavagutti S V."/>
        </authorList>
    </citation>
    <scope>NUCLEOTIDE SEQUENCE</scope>
</reference>
<sequence length="151" mass="15898">MVAFILLNWRWLLPTVAAFGFAIDAGIQHIRVADRDVTIARMEGQKAKDIAAAEQAVRKALQADAENSNRIVADYVAEIETLKGGLQDALVRQAIAEARPECNHTPDSDAFDRSVRPPGGAADNPHPGAPAAPGRAGDGVPAGTGPIGRFP</sequence>
<dbReference type="EMBL" id="LR796812">
    <property type="protein sequence ID" value="CAB4168041.1"/>
    <property type="molecule type" value="Genomic_DNA"/>
</dbReference>
<feature type="compositionally biased region" description="Basic and acidic residues" evidence="1">
    <location>
        <begin position="99"/>
        <end position="115"/>
    </location>
</feature>
<dbReference type="EMBL" id="LR797244">
    <property type="protein sequence ID" value="CAB4195239.1"/>
    <property type="molecule type" value="Genomic_DNA"/>
</dbReference>
<feature type="compositionally biased region" description="Gly residues" evidence="1">
    <location>
        <begin position="136"/>
        <end position="151"/>
    </location>
</feature>
<gene>
    <name evidence="3" type="ORF">UFOVP1293_21</name>
    <name evidence="4" type="ORF">UFOVP1644_39</name>
    <name evidence="2" type="ORF">UFOVP860_90</name>
</gene>